<evidence type="ECO:0000259" key="9">
    <source>
        <dbReference type="PROSITE" id="PS50850"/>
    </source>
</evidence>
<feature type="transmembrane region" description="Helical" evidence="8">
    <location>
        <begin position="224"/>
        <end position="246"/>
    </location>
</feature>
<evidence type="ECO:0000313" key="10">
    <source>
        <dbReference type="EMBL" id="SEQ38777.1"/>
    </source>
</evidence>
<dbReference type="Proteomes" id="UP000199233">
    <property type="component" value="Unassembled WGS sequence"/>
</dbReference>
<keyword evidence="7 8" id="KW-0472">Membrane</keyword>
<name>A0A1H9FLH0_9GAMM</name>
<dbReference type="InterPro" id="IPR011701">
    <property type="entry name" value="MFS"/>
</dbReference>
<dbReference type="SUPFAM" id="SSF103473">
    <property type="entry name" value="MFS general substrate transporter"/>
    <property type="match status" value="1"/>
</dbReference>
<dbReference type="InterPro" id="IPR001958">
    <property type="entry name" value="Tet-R_TetA/multi-R_MdtG-like"/>
</dbReference>
<evidence type="ECO:0000256" key="5">
    <source>
        <dbReference type="ARBA" id="ARBA00022692"/>
    </source>
</evidence>
<keyword evidence="11" id="KW-1185">Reference proteome</keyword>
<feature type="transmembrane region" description="Helical" evidence="8">
    <location>
        <begin position="83"/>
        <end position="102"/>
    </location>
</feature>
<dbReference type="RefSeq" id="WP_093284673.1">
    <property type="nucleotide sequence ID" value="NZ_FOFS01000006.1"/>
</dbReference>
<evidence type="ECO:0000256" key="4">
    <source>
        <dbReference type="ARBA" id="ARBA00022448"/>
    </source>
</evidence>
<dbReference type="InterPro" id="IPR005829">
    <property type="entry name" value="Sugar_transporter_CS"/>
</dbReference>
<dbReference type="PANTHER" id="PTHR23504:SF15">
    <property type="entry name" value="MAJOR FACILITATOR SUPERFAMILY (MFS) PROFILE DOMAIN-CONTAINING PROTEIN"/>
    <property type="match status" value="1"/>
</dbReference>
<dbReference type="InterPro" id="IPR020846">
    <property type="entry name" value="MFS_dom"/>
</dbReference>
<dbReference type="GO" id="GO:0016020">
    <property type="term" value="C:membrane"/>
    <property type="evidence" value="ECO:0007669"/>
    <property type="project" value="UniProtKB-SubCell"/>
</dbReference>
<evidence type="ECO:0000313" key="11">
    <source>
        <dbReference type="Proteomes" id="UP000199233"/>
    </source>
</evidence>
<comment type="function">
    <text evidence="1">Resistance to tetracycline by an active tetracycline efflux. This is an energy-dependent process that decreases the accumulation of the antibiotic in whole cells. This protein functions as a metal-tetracycline/H(+) antiporter.</text>
</comment>
<dbReference type="PRINTS" id="PR01035">
    <property type="entry name" value="TCRTETA"/>
</dbReference>
<comment type="similarity">
    <text evidence="3">Belongs to the major facilitator superfamily. TCR/Tet family.</text>
</comment>
<dbReference type="AlphaFoldDB" id="A0A1H9FLH0"/>
<feature type="transmembrane region" description="Helical" evidence="8">
    <location>
        <begin position="258"/>
        <end position="276"/>
    </location>
</feature>
<evidence type="ECO:0000256" key="1">
    <source>
        <dbReference type="ARBA" id="ARBA00003279"/>
    </source>
</evidence>
<dbReference type="CDD" id="cd17388">
    <property type="entry name" value="MFS_TetA"/>
    <property type="match status" value="1"/>
</dbReference>
<feature type="transmembrane region" description="Helical" evidence="8">
    <location>
        <begin position="313"/>
        <end position="333"/>
    </location>
</feature>
<sequence length="413" mass="43715">MSSETQTPRRGAVAFIFVTVLLDMLAFGIIIPVLPKLVEQFQHGDTAAAARSYGLFGMAWAAMQFIFSPLLGAMSDRYGRRPVILLSCFGLGLDYLFMTIAPSLGWLFVGRVISGITSASFSMANAYIADVTPPDQRAGYYGMLGAAFGIGFVAGPALGGLLGHYDPRWPFALAGVLALANACYGLFVLPESLPRERRTPRFSWARANPVGALHLLRRSPQLQALAGVYFLFQFAHYVLPSTAILYASYRYGWNARELGLMMAATGVCSIIVQALLVKPVVARVGERATLLIGLLFASCGFAGYGLAGSGAQFMMMVPVFALAGFVGPGLQALMTRTVSGQEQGLLQGANASMMGIAGLMAPGFFTQLFAYAIADGWQAPGAPLLAAAGFTALAALIAWRAARPNAALLQPAA</sequence>
<gene>
    <name evidence="10" type="ORF">SAMN04488038_10627</name>
</gene>
<dbReference type="GO" id="GO:0022857">
    <property type="term" value="F:transmembrane transporter activity"/>
    <property type="evidence" value="ECO:0007669"/>
    <property type="project" value="InterPro"/>
</dbReference>
<evidence type="ECO:0000256" key="7">
    <source>
        <dbReference type="ARBA" id="ARBA00023136"/>
    </source>
</evidence>
<keyword evidence="4" id="KW-0813">Transport</keyword>
<dbReference type="Pfam" id="PF07690">
    <property type="entry name" value="MFS_1"/>
    <property type="match status" value="1"/>
</dbReference>
<feature type="transmembrane region" description="Helical" evidence="8">
    <location>
        <begin position="140"/>
        <end position="163"/>
    </location>
</feature>
<feature type="transmembrane region" description="Helical" evidence="8">
    <location>
        <begin position="53"/>
        <end position="71"/>
    </location>
</feature>
<dbReference type="EMBL" id="FOFS01000006">
    <property type="protein sequence ID" value="SEQ38777.1"/>
    <property type="molecule type" value="Genomic_DNA"/>
</dbReference>
<feature type="domain" description="Major facilitator superfamily (MFS) profile" evidence="9">
    <location>
        <begin position="12"/>
        <end position="406"/>
    </location>
</feature>
<feature type="transmembrane region" description="Helical" evidence="8">
    <location>
        <begin position="169"/>
        <end position="189"/>
    </location>
</feature>
<evidence type="ECO:0000256" key="3">
    <source>
        <dbReference type="ARBA" id="ARBA00007520"/>
    </source>
</evidence>
<feature type="transmembrane region" description="Helical" evidence="8">
    <location>
        <begin position="354"/>
        <end position="374"/>
    </location>
</feature>
<feature type="transmembrane region" description="Helical" evidence="8">
    <location>
        <begin position="108"/>
        <end position="128"/>
    </location>
</feature>
<dbReference type="Gene3D" id="1.20.1250.20">
    <property type="entry name" value="MFS general substrate transporter like domains"/>
    <property type="match status" value="1"/>
</dbReference>
<evidence type="ECO:0000256" key="2">
    <source>
        <dbReference type="ARBA" id="ARBA00004141"/>
    </source>
</evidence>
<feature type="transmembrane region" description="Helical" evidence="8">
    <location>
        <begin position="288"/>
        <end position="307"/>
    </location>
</feature>
<protein>
    <submittedName>
        <fullName evidence="10">MFS transporter, DHA1 family, tetracycline resistance protein</fullName>
    </submittedName>
</protein>
<feature type="transmembrane region" description="Helical" evidence="8">
    <location>
        <begin position="380"/>
        <end position="399"/>
    </location>
</feature>
<keyword evidence="6 8" id="KW-1133">Transmembrane helix</keyword>
<organism evidence="10 11">
    <name type="scientific">Solimonas aquatica</name>
    <dbReference type="NCBI Taxonomy" id="489703"/>
    <lineage>
        <taxon>Bacteria</taxon>
        <taxon>Pseudomonadati</taxon>
        <taxon>Pseudomonadota</taxon>
        <taxon>Gammaproteobacteria</taxon>
        <taxon>Nevskiales</taxon>
        <taxon>Nevskiaceae</taxon>
        <taxon>Solimonas</taxon>
    </lineage>
</organism>
<dbReference type="PROSITE" id="PS50850">
    <property type="entry name" value="MFS"/>
    <property type="match status" value="1"/>
</dbReference>
<accession>A0A1H9FLH0</accession>
<reference evidence="10 11" key="1">
    <citation type="submission" date="2016-10" db="EMBL/GenBank/DDBJ databases">
        <authorList>
            <person name="de Groot N.N."/>
        </authorList>
    </citation>
    <scope>NUCLEOTIDE SEQUENCE [LARGE SCALE GENOMIC DNA]</scope>
    <source>
        <strain evidence="10 11">DSM 25927</strain>
    </source>
</reference>
<dbReference type="InterPro" id="IPR036259">
    <property type="entry name" value="MFS_trans_sf"/>
</dbReference>
<evidence type="ECO:0000256" key="6">
    <source>
        <dbReference type="ARBA" id="ARBA00022989"/>
    </source>
</evidence>
<evidence type="ECO:0000256" key="8">
    <source>
        <dbReference type="SAM" id="Phobius"/>
    </source>
</evidence>
<dbReference type="STRING" id="489703.SAMN04488038_10627"/>
<feature type="transmembrane region" description="Helical" evidence="8">
    <location>
        <begin position="12"/>
        <end position="33"/>
    </location>
</feature>
<keyword evidence="5 8" id="KW-0812">Transmembrane</keyword>
<comment type="subcellular location">
    <subcellularLocation>
        <location evidence="2">Membrane</location>
        <topology evidence="2">Multi-pass membrane protein</topology>
    </subcellularLocation>
</comment>
<proteinExistence type="inferred from homology"/>
<dbReference type="OrthoDB" id="9764259at2"/>
<dbReference type="PROSITE" id="PS00216">
    <property type="entry name" value="SUGAR_TRANSPORT_1"/>
    <property type="match status" value="1"/>
</dbReference>
<dbReference type="PANTHER" id="PTHR23504">
    <property type="entry name" value="MAJOR FACILITATOR SUPERFAMILY DOMAIN-CONTAINING PROTEIN 10"/>
    <property type="match status" value="1"/>
</dbReference>